<proteinExistence type="inferred from homology"/>
<dbReference type="AlphaFoldDB" id="A0A7V3E6P2"/>
<evidence type="ECO:0000256" key="1">
    <source>
        <dbReference type="ARBA" id="ARBA00009820"/>
    </source>
</evidence>
<dbReference type="InterPro" id="IPR011042">
    <property type="entry name" value="6-blade_b-propeller_TolB-like"/>
</dbReference>
<accession>A0A7V3E6P2</accession>
<dbReference type="SUPFAM" id="SSF69304">
    <property type="entry name" value="Tricorn protease N-terminal domain"/>
    <property type="match status" value="1"/>
</dbReference>
<organism evidence="2">
    <name type="scientific">Ignavibacterium album</name>
    <dbReference type="NCBI Taxonomy" id="591197"/>
    <lineage>
        <taxon>Bacteria</taxon>
        <taxon>Pseudomonadati</taxon>
        <taxon>Ignavibacteriota</taxon>
        <taxon>Ignavibacteria</taxon>
        <taxon>Ignavibacteriales</taxon>
        <taxon>Ignavibacteriaceae</taxon>
        <taxon>Ignavibacterium</taxon>
    </lineage>
</organism>
<dbReference type="Gene3D" id="2.120.10.30">
    <property type="entry name" value="TolB, C-terminal domain"/>
    <property type="match status" value="3"/>
</dbReference>
<dbReference type="InterPro" id="IPR011659">
    <property type="entry name" value="WD40"/>
</dbReference>
<evidence type="ECO:0000313" key="2">
    <source>
        <dbReference type="EMBL" id="HFI91006.1"/>
    </source>
</evidence>
<gene>
    <name evidence="2" type="ORF">ENS31_05655</name>
</gene>
<dbReference type="PANTHER" id="PTHR36842">
    <property type="entry name" value="PROTEIN TOLB HOMOLOG"/>
    <property type="match status" value="1"/>
</dbReference>
<dbReference type="EMBL" id="DSUJ01000008">
    <property type="protein sequence ID" value="HFI91006.1"/>
    <property type="molecule type" value="Genomic_DNA"/>
</dbReference>
<comment type="caution">
    <text evidence="2">The sequence shown here is derived from an EMBL/GenBank/DDBJ whole genome shotgun (WGS) entry which is preliminary data.</text>
</comment>
<evidence type="ECO:0008006" key="3">
    <source>
        <dbReference type="Google" id="ProtNLM"/>
    </source>
</evidence>
<reference evidence="2" key="1">
    <citation type="journal article" date="2020" name="mSystems">
        <title>Genome- and Community-Level Interaction Insights into Carbon Utilization and Element Cycling Functions of Hydrothermarchaeota in Hydrothermal Sediment.</title>
        <authorList>
            <person name="Zhou Z."/>
            <person name="Liu Y."/>
            <person name="Xu W."/>
            <person name="Pan J."/>
            <person name="Luo Z.H."/>
            <person name="Li M."/>
        </authorList>
    </citation>
    <scope>NUCLEOTIDE SEQUENCE [LARGE SCALE GENOMIC DNA]</scope>
    <source>
        <strain evidence="2">SpSt-479</strain>
    </source>
</reference>
<sequence length="349" mass="39747">MIKFNFIVLLLFAFHFSFPQSVNEKYKFEGEKHLRNIKMLTKVGENAEAYFSFDGKKLIFQATVDTLKCDQIFTMNIDGSEKKMVSTGRGRTTCAYFYPDGEKILYASTHHFDENCPPPPDRSKGYVWKLYDSYDIFMADKDGKNLVQLTNSGKYDAEATISPKGDKIIFTSTRDNDPELYVMNLDGSNQTRLTFEKGYDGGAFFSQDGQKIVFRASRPKTEAQLADYEELVKNGLVRPTALEIFVMDADGKNMRQVTNLGKASFAPFFHPDGKRIIFSSNYGSESGRDFNLFMINIDGTGLKQITFNPTFDGFPMFSPDGKYLVFGSNRFNKNPNDTNIFLAEWVEEE</sequence>
<name>A0A7V3E6P2_9BACT</name>
<dbReference type="PANTHER" id="PTHR36842:SF1">
    <property type="entry name" value="PROTEIN TOLB"/>
    <property type="match status" value="1"/>
</dbReference>
<comment type="similarity">
    <text evidence="1">Belongs to the TolB family.</text>
</comment>
<dbReference type="Pfam" id="PF07676">
    <property type="entry name" value="PD40"/>
    <property type="match status" value="5"/>
</dbReference>
<protein>
    <recommendedName>
        <fullName evidence="3">TolB protein</fullName>
    </recommendedName>
</protein>